<comment type="similarity">
    <text evidence="1">Belongs to the DadA oxidoreductase family.</text>
</comment>
<keyword evidence="2" id="KW-0560">Oxidoreductase</keyword>
<proteinExistence type="inferred from homology"/>
<evidence type="ECO:0000256" key="1">
    <source>
        <dbReference type="ARBA" id="ARBA00009410"/>
    </source>
</evidence>
<evidence type="ECO:0000259" key="4">
    <source>
        <dbReference type="Pfam" id="PF01266"/>
    </source>
</evidence>
<sequence length="88" mass="9080">MKVVVLGGGVVGTAAAWYLSKDGHDVTVLERHEDVARGTSQSNAGLVSPGDSTAWASPAALTTSARRTISSPARSMRKRPCSGRASGR</sequence>
<evidence type="ECO:0000256" key="3">
    <source>
        <dbReference type="SAM" id="MobiDB-lite"/>
    </source>
</evidence>
<feature type="region of interest" description="Disordered" evidence="3">
    <location>
        <begin position="61"/>
        <end position="88"/>
    </location>
</feature>
<dbReference type="RefSeq" id="WP_369431633.1">
    <property type="nucleotide sequence ID" value="NZ_WHSB02000003.1"/>
</dbReference>
<reference evidence="5" key="1">
    <citation type="submission" date="2021-07" db="EMBL/GenBank/DDBJ databases">
        <title>Shinella sp. nov., a novel member of the genus Shinella from water.</title>
        <authorList>
            <person name="Deng Y."/>
        </authorList>
    </citation>
    <scope>NUCLEOTIDE SEQUENCE</scope>
    <source>
        <strain evidence="5">CPCC 100929</strain>
    </source>
</reference>
<comment type="caution">
    <text evidence="5">The sequence shown here is derived from an EMBL/GenBank/DDBJ whole genome shotgun (WGS) entry which is preliminary data.</text>
</comment>
<feature type="compositionally biased region" description="Polar residues" evidence="3">
    <location>
        <begin position="61"/>
        <end position="73"/>
    </location>
</feature>
<evidence type="ECO:0000256" key="2">
    <source>
        <dbReference type="ARBA" id="ARBA00023002"/>
    </source>
</evidence>
<gene>
    <name evidence="5" type="ORF">GB927_011225</name>
</gene>
<dbReference type="Pfam" id="PF01266">
    <property type="entry name" value="DAO"/>
    <property type="match status" value="1"/>
</dbReference>
<dbReference type="PANTHER" id="PTHR13847">
    <property type="entry name" value="SARCOSINE DEHYDROGENASE-RELATED"/>
    <property type="match status" value="1"/>
</dbReference>
<evidence type="ECO:0000313" key="5">
    <source>
        <dbReference type="EMBL" id="MCQ4630613.1"/>
    </source>
</evidence>
<dbReference type="PANTHER" id="PTHR13847:SF280">
    <property type="entry name" value="D-AMINO ACID DEHYDROGENASE"/>
    <property type="match status" value="1"/>
</dbReference>
<protein>
    <submittedName>
        <fullName evidence="5">FAD-dependent oxidoreductase</fullName>
    </submittedName>
</protein>
<accession>A0ABT1R602</accession>
<evidence type="ECO:0000313" key="6">
    <source>
        <dbReference type="Proteomes" id="UP000996601"/>
    </source>
</evidence>
<feature type="domain" description="FAD dependent oxidoreductase" evidence="4">
    <location>
        <begin position="2"/>
        <end position="67"/>
    </location>
</feature>
<dbReference type="EMBL" id="WHSB02000003">
    <property type="protein sequence ID" value="MCQ4630613.1"/>
    <property type="molecule type" value="Genomic_DNA"/>
</dbReference>
<dbReference type="Gene3D" id="3.50.50.60">
    <property type="entry name" value="FAD/NAD(P)-binding domain"/>
    <property type="match status" value="1"/>
</dbReference>
<dbReference type="InterPro" id="IPR036188">
    <property type="entry name" value="FAD/NAD-bd_sf"/>
</dbReference>
<dbReference type="InterPro" id="IPR006076">
    <property type="entry name" value="FAD-dep_OxRdtase"/>
</dbReference>
<dbReference type="SUPFAM" id="SSF51971">
    <property type="entry name" value="Nucleotide-binding domain"/>
    <property type="match status" value="1"/>
</dbReference>
<feature type="compositionally biased region" description="Basic residues" evidence="3">
    <location>
        <begin position="75"/>
        <end position="88"/>
    </location>
</feature>
<name>A0ABT1R602_9HYPH</name>
<dbReference type="Proteomes" id="UP000996601">
    <property type="component" value="Unassembled WGS sequence"/>
</dbReference>
<organism evidence="5 6">
    <name type="scientific">Shinella lacus</name>
    <dbReference type="NCBI Taxonomy" id="2654216"/>
    <lineage>
        <taxon>Bacteria</taxon>
        <taxon>Pseudomonadati</taxon>
        <taxon>Pseudomonadota</taxon>
        <taxon>Alphaproteobacteria</taxon>
        <taxon>Hyphomicrobiales</taxon>
        <taxon>Rhizobiaceae</taxon>
        <taxon>Shinella</taxon>
    </lineage>
</organism>
<keyword evidence="6" id="KW-1185">Reference proteome</keyword>